<evidence type="ECO:0000313" key="2">
    <source>
        <dbReference type="EMBL" id="KDR93839.1"/>
    </source>
</evidence>
<comment type="caution">
    <text evidence="2">The sequence shown here is derived from an EMBL/GenBank/DDBJ whole genome shotgun (WGS) entry which is preliminary data.</text>
</comment>
<dbReference type="InterPro" id="IPR049516">
    <property type="entry name" value="FAD-depend_C"/>
</dbReference>
<sequence>MIRISNIKMTVDDEMENIGRKISEKLKIDEKDIEDISIVRESLDARKKNSIHFVYTVDAKIKNEESLLKRESKRKNSDISLCEEKRQENLEKGEVKLIQRPVVIGMGPAGLFAALTLAQNGYSPVVLERGCDVDKRTDDVDLFWETGRLSAESNVQFGEGGAGTFSDGKLTTRIKDKRAKDVLFELVRFGAPNEIRYSHRPHVGTDILKEVVKSIRNEIIRLGGDVRFGCKVTDIGIENGKITSVTINGSEKLPVQAAVLSLGHSARDTFHMLHERGVELSQKPFAIGVRIEHPQLLVNKAQYGEFYDNPRLGAADYKLTHRCQNGRSAYTFCMCPGGEVIASSSSEGELVVNGMSYHARSGENANSALLVNVETSDFKSSHPLAGVFFQQEYEKRAFEMGGSDYTAPVQTVRDFVQQRPSDSIEGAVNPTYRPGVKPSDIRMCLPEFVCESLREGIVEMNKKLKGFSMDDAVITGIETRSSSPVRILRDMETLESVNVKGLYPSGEGAGYAGGIVSAAVDGIRSAQSIIKSYSPAEL</sequence>
<dbReference type="OrthoDB" id="9772594at2"/>
<feature type="domain" description="FAD-dependent protein C-terminal" evidence="1">
    <location>
        <begin position="284"/>
        <end position="481"/>
    </location>
</feature>
<organism evidence="2 3">
    <name type="scientific">Peptoclostridium litorale DSM 5388</name>
    <dbReference type="NCBI Taxonomy" id="1121324"/>
    <lineage>
        <taxon>Bacteria</taxon>
        <taxon>Bacillati</taxon>
        <taxon>Bacillota</taxon>
        <taxon>Clostridia</taxon>
        <taxon>Peptostreptococcales</taxon>
        <taxon>Peptoclostridiaceae</taxon>
        <taxon>Peptoclostridium</taxon>
    </lineage>
</organism>
<accession>A0A069R9U3</accession>
<dbReference type="InterPro" id="IPR036188">
    <property type="entry name" value="FAD/NAD-bd_sf"/>
</dbReference>
<dbReference type="Proteomes" id="UP000027946">
    <property type="component" value="Unassembled WGS sequence"/>
</dbReference>
<gene>
    <name evidence="2" type="ORF">CLIT_23c01110</name>
</gene>
<dbReference type="Pfam" id="PF21688">
    <property type="entry name" value="FAD-depend_C"/>
    <property type="match status" value="1"/>
</dbReference>
<dbReference type="EMBL" id="JJMM01000026">
    <property type="protein sequence ID" value="KDR93839.1"/>
    <property type="molecule type" value="Genomic_DNA"/>
</dbReference>
<dbReference type="RefSeq" id="WP_038267693.1">
    <property type="nucleotide sequence ID" value="NZ_FSRH01000004.1"/>
</dbReference>
<dbReference type="Gene3D" id="3.30.70.2700">
    <property type="match status" value="1"/>
</dbReference>
<reference evidence="2 3" key="1">
    <citation type="submission" date="2014-03" db="EMBL/GenBank/DDBJ databases">
        <title>Genome sequence of Clostridium litorale W6, DSM 5388.</title>
        <authorList>
            <person name="Poehlein A."/>
            <person name="Jagirdar A."/>
            <person name="Khonsari B."/>
            <person name="Chibani C.M."/>
            <person name="Gutierrez Gutierrez D.A."/>
            <person name="Davydova E."/>
            <person name="Alghaithi H.S."/>
            <person name="Nair K.P."/>
            <person name="Dhamotharan K."/>
            <person name="Chandran L."/>
            <person name="G W."/>
            <person name="Daniel R."/>
        </authorList>
    </citation>
    <scope>NUCLEOTIDE SEQUENCE [LARGE SCALE GENOMIC DNA]</scope>
    <source>
        <strain evidence="2 3">W6</strain>
    </source>
</reference>
<dbReference type="SUPFAM" id="SSF51905">
    <property type="entry name" value="FAD/NAD(P)-binding domain"/>
    <property type="match status" value="1"/>
</dbReference>
<dbReference type="eggNOG" id="COG2509">
    <property type="taxonomic scope" value="Bacteria"/>
</dbReference>
<keyword evidence="3" id="KW-1185">Reference proteome</keyword>
<dbReference type="Gene3D" id="3.50.50.60">
    <property type="entry name" value="FAD/NAD(P)-binding domain"/>
    <property type="match status" value="2"/>
</dbReference>
<dbReference type="PANTHER" id="PTHR42842">
    <property type="entry name" value="FAD/NAD(P)-BINDING OXIDOREDUCTASE"/>
    <property type="match status" value="1"/>
</dbReference>
<proteinExistence type="predicted"/>
<dbReference type="STRING" id="1121324.CLIT_23c01110"/>
<evidence type="ECO:0000313" key="3">
    <source>
        <dbReference type="Proteomes" id="UP000027946"/>
    </source>
</evidence>
<name>A0A069R9U3_PEPLI</name>
<evidence type="ECO:0000259" key="1">
    <source>
        <dbReference type="Pfam" id="PF21688"/>
    </source>
</evidence>
<dbReference type="AlphaFoldDB" id="A0A069R9U3"/>
<dbReference type="PIRSF" id="PIRSF038984">
    <property type="entry name" value="FAD_binding_protein"/>
    <property type="match status" value="1"/>
</dbReference>
<protein>
    <submittedName>
        <fullName evidence="2">Pyridine nucleotide-disulfide oxidoreductase family protein</fullName>
    </submittedName>
</protein>
<dbReference type="PANTHER" id="PTHR42842:SF3">
    <property type="entry name" value="FAD_NAD(P)-BINDING OXIDOREDUCTASE FAMILY PROTEIN"/>
    <property type="match status" value="1"/>
</dbReference>
<dbReference type="InterPro" id="IPR028348">
    <property type="entry name" value="FAD-binding_protein"/>
</dbReference>